<keyword evidence="6" id="KW-0677">Repeat</keyword>
<dbReference type="InterPro" id="IPR019775">
    <property type="entry name" value="WD40_repeat_CS"/>
</dbReference>
<evidence type="ECO:0000256" key="8">
    <source>
        <dbReference type="ARBA" id="ARBA00023140"/>
    </source>
</evidence>
<dbReference type="GO" id="GO:0005782">
    <property type="term" value="C:peroxisomal matrix"/>
    <property type="evidence" value="ECO:0007669"/>
    <property type="project" value="UniProtKB-SubCell"/>
</dbReference>
<dbReference type="PROSITE" id="PS00678">
    <property type="entry name" value="WD_REPEATS_1"/>
    <property type="match status" value="1"/>
</dbReference>
<comment type="similarity">
    <text evidence="9">Belongs to the WD repeat peroxin-7 family.</text>
</comment>
<dbReference type="SUPFAM" id="SSF50978">
    <property type="entry name" value="WD40 repeat-like"/>
    <property type="match status" value="1"/>
</dbReference>
<comment type="subcellular location">
    <subcellularLocation>
        <location evidence="2">Cytoplasm</location>
        <location evidence="2">Cytosol</location>
    </subcellularLocation>
    <subcellularLocation>
        <location evidence="1">Peroxisome matrix</location>
    </subcellularLocation>
</comment>
<keyword evidence="8" id="KW-0576">Peroxisome</keyword>
<evidence type="ECO:0000256" key="2">
    <source>
        <dbReference type="ARBA" id="ARBA00004514"/>
    </source>
</evidence>
<dbReference type="PRINTS" id="PR00320">
    <property type="entry name" value="GPROTEINBRPT"/>
</dbReference>
<dbReference type="Proteomes" id="UP000774326">
    <property type="component" value="Unassembled WGS sequence"/>
</dbReference>
<feature type="repeat" description="WD" evidence="11">
    <location>
        <begin position="254"/>
        <end position="287"/>
    </location>
</feature>
<name>A0A9P8TPZ7_WICPI</name>
<evidence type="ECO:0000313" key="13">
    <source>
        <dbReference type="Proteomes" id="UP000774326"/>
    </source>
</evidence>
<evidence type="ECO:0000256" key="7">
    <source>
        <dbReference type="ARBA" id="ARBA00022927"/>
    </source>
</evidence>
<dbReference type="Pfam" id="PF00400">
    <property type="entry name" value="WD40"/>
    <property type="match status" value="3"/>
</dbReference>
<keyword evidence="13" id="KW-1185">Reference proteome</keyword>
<dbReference type="InterPro" id="IPR001680">
    <property type="entry name" value="WD40_rpt"/>
</dbReference>
<dbReference type="PROSITE" id="PS50082">
    <property type="entry name" value="WD_REPEATS_2"/>
    <property type="match status" value="3"/>
</dbReference>
<dbReference type="SMART" id="SM00320">
    <property type="entry name" value="WD40"/>
    <property type="match status" value="6"/>
</dbReference>
<reference evidence="12" key="1">
    <citation type="journal article" date="2021" name="Open Biol.">
        <title>Shared evolutionary footprints suggest mitochondrial oxidative damage underlies multiple complex I losses in fungi.</title>
        <authorList>
            <person name="Schikora-Tamarit M.A."/>
            <person name="Marcet-Houben M."/>
            <person name="Nosek J."/>
            <person name="Gabaldon T."/>
        </authorList>
    </citation>
    <scope>NUCLEOTIDE SEQUENCE</scope>
    <source>
        <strain evidence="12">CBS2887</strain>
    </source>
</reference>
<evidence type="ECO:0000256" key="6">
    <source>
        <dbReference type="ARBA" id="ARBA00022737"/>
    </source>
</evidence>
<evidence type="ECO:0000256" key="5">
    <source>
        <dbReference type="ARBA" id="ARBA00022574"/>
    </source>
</evidence>
<proteinExistence type="inferred from homology"/>
<dbReference type="AlphaFoldDB" id="A0A9P8TPZ7"/>
<sequence length="344" mass="39050">MLQFRTKGYQGTALHYSPFYDNKLLVSSSANYGLVGNGRLYVLSIQPTGEISQDIAYDTQDGLFDCAWSEIHENQVVCANGDGSIKMFDIGVKSPFPIMQWKEHQREVYCVNWNLVDKSQFLSTSWDGTVKIWSPQRPQSSLLTLNTIKPGFKNNCAYQGTWNPHNKDMLMSVNANGFVSVFDLRMGQPLVQEFLGHAGFEILTCDWNKYRPNVIATGSVDKSIKIWDLRMIQGSIDNSPMNGNTGSPIPMNQLLGHEFAVKKITWSPHSAGELLSCSYDMSARVWQDYTADNNMSRFRKNQCKMFNRHTEFVAGGEYSLWGQPGWCGTVGWDEMCYVFDSRRL</sequence>
<dbReference type="InterPro" id="IPR020472">
    <property type="entry name" value="WD40_PAC1"/>
</dbReference>
<accession>A0A9P8TPZ7</accession>
<dbReference type="PANTHER" id="PTHR46027:SF1">
    <property type="entry name" value="PEROXISOMAL TARGETING SIGNAL 2 RECEPTOR"/>
    <property type="match status" value="1"/>
</dbReference>
<keyword evidence="3" id="KW-0813">Transport</keyword>
<dbReference type="GO" id="GO:0005053">
    <property type="term" value="F:peroxisome matrix targeting signal-2 binding"/>
    <property type="evidence" value="ECO:0007669"/>
    <property type="project" value="InterPro"/>
</dbReference>
<evidence type="ECO:0000313" key="12">
    <source>
        <dbReference type="EMBL" id="KAH3686391.1"/>
    </source>
</evidence>
<evidence type="ECO:0000256" key="4">
    <source>
        <dbReference type="ARBA" id="ARBA00022490"/>
    </source>
</evidence>
<evidence type="ECO:0000256" key="11">
    <source>
        <dbReference type="PROSITE-ProRule" id="PRU00221"/>
    </source>
</evidence>
<dbReference type="GO" id="GO:0016558">
    <property type="term" value="P:protein import into peroxisome matrix"/>
    <property type="evidence" value="ECO:0007669"/>
    <property type="project" value="InterPro"/>
</dbReference>
<keyword evidence="7" id="KW-0653">Protein transport</keyword>
<evidence type="ECO:0000256" key="10">
    <source>
        <dbReference type="ARBA" id="ARBA00032565"/>
    </source>
</evidence>
<dbReference type="PANTHER" id="PTHR46027">
    <property type="entry name" value="PEROXISOMAL TARGETING SIGNAL 2 RECEPTOR"/>
    <property type="match status" value="1"/>
</dbReference>
<feature type="repeat" description="WD" evidence="11">
    <location>
        <begin position="101"/>
        <end position="134"/>
    </location>
</feature>
<organism evidence="12 13">
    <name type="scientific">Wickerhamomyces pijperi</name>
    <name type="common">Yeast</name>
    <name type="synonym">Pichia pijperi</name>
    <dbReference type="NCBI Taxonomy" id="599730"/>
    <lineage>
        <taxon>Eukaryota</taxon>
        <taxon>Fungi</taxon>
        <taxon>Dikarya</taxon>
        <taxon>Ascomycota</taxon>
        <taxon>Saccharomycotina</taxon>
        <taxon>Saccharomycetes</taxon>
        <taxon>Phaffomycetales</taxon>
        <taxon>Wickerhamomycetaceae</taxon>
        <taxon>Wickerhamomyces</taxon>
    </lineage>
</organism>
<evidence type="ECO:0000256" key="1">
    <source>
        <dbReference type="ARBA" id="ARBA00004253"/>
    </source>
</evidence>
<feature type="repeat" description="WD" evidence="11">
    <location>
        <begin position="213"/>
        <end position="230"/>
    </location>
</feature>
<dbReference type="Gene3D" id="2.130.10.10">
    <property type="entry name" value="YVTN repeat-like/Quinoprotein amine dehydrogenase"/>
    <property type="match status" value="1"/>
</dbReference>
<keyword evidence="4" id="KW-0963">Cytoplasm</keyword>
<keyword evidence="5 11" id="KW-0853">WD repeat</keyword>
<dbReference type="InterPro" id="IPR015943">
    <property type="entry name" value="WD40/YVTN_repeat-like_dom_sf"/>
</dbReference>
<protein>
    <recommendedName>
        <fullName evidence="10">Peroxin-7</fullName>
    </recommendedName>
</protein>
<reference evidence="12" key="2">
    <citation type="submission" date="2021-01" db="EMBL/GenBank/DDBJ databases">
        <authorList>
            <person name="Schikora-Tamarit M.A."/>
        </authorList>
    </citation>
    <scope>NUCLEOTIDE SEQUENCE</scope>
    <source>
        <strain evidence="12">CBS2887</strain>
    </source>
</reference>
<dbReference type="GO" id="GO:0005829">
    <property type="term" value="C:cytosol"/>
    <property type="evidence" value="ECO:0007669"/>
    <property type="project" value="UniProtKB-SubCell"/>
</dbReference>
<comment type="caution">
    <text evidence="12">The sequence shown here is derived from an EMBL/GenBank/DDBJ whole genome shotgun (WGS) entry which is preliminary data.</text>
</comment>
<dbReference type="InterPro" id="IPR036322">
    <property type="entry name" value="WD40_repeat_dom_sf"/>
</dbReference>
<dbReference type="InterPro" id="IPR044536">
    <property type="entry name" value="PEX7"/>
</dbReference>
<gene>
    <name evidence="12" type="ORF">WICPIJ_002644</name>
</gene>
<dbReference type="OrthoDB" id="273771at2759"/>
<dbReference type="EMBL" id="JAEUBG010001450">
    <property type="protein sequence ID" value="KAH3686391.1"/>
    <property type="molecule type" value="Genomic_DNA"/>
</dbReference>
<evidence type="ECO:0000256" key="3">
    <source>
        <dbReference type="ARBA" id="ARBA00022448"/>
    </source>
</evidence>
<evidence type="ECO:0000256" key="9">
    <source>
        <dbReference type="ARBA" id="ARBA00024017"/>
    </source>
</evidence>